<evidence type="ECO:0000313" key="2">
    <source>
        <dbReference type="Proteomes" id="UP000478052"/>
    </source>
</evidence>
<protein>
    <submittedName>
        <fullName evidence="1">Uncharacterized protein</fullName>
    </submittedName>
</protein>
<evidence type="ECO:0000313" key="1">
    <source>
        <dbReference type="EMBL" id="KAF0721199.1"/>
    </source>
</evidence>
<name>A0A6G0W5H6_APHCR</name>
<gene>
    <name evidence="1" type="ORF">FWK35_00021964</name>
</gene>
<dbReference type="Proteomes" id="UP000478052">
    <property type="component" value="Unassembled WGS sequence"/>
</dbReference>
<dbReference type="AlphaFoldDB" id="A0A6G0W5H6"/>
<accession>A0A6G0W5H6</accession>
<dbReference type="EMBL" id="VUJU01009269">
    <property type="protein sequence ID" value="KAF0721199.1"/>
    <property type="molecule type" value="Genomic_DNA"/>
</dbReference>
<reference evidence="1 2" key="1">
    <citation type="submission" date="2019-08" db="EMBL/GenBank/DDBJ databases">
        <title>Whole genome of Aphis craccivora.</title>
        <authorList>
            <person name="Voronova N.V."/>
            <person name="Shulinski R.S."/>
            <person name="Bandarenka Y.V."/>
            <person name="Zhorov D.G."/>
            <person name="Warner D."/>
        </authorList>
    </citation>
    <scope>NUCLEOTIDE SEQUENCE [LARGE SCALE GENOMIC DNA]</scope>
    <source>
        <strain evidence="1">180601</strain>
        <tissue evidence="1">Whole Body</tissue>
    </source>
</reference>
<proteinExistence type="predicted"/>
<comment type="caution">
    <text evidence="1">The sequence shown here is derived from an EMBL/GenBank/DDBJ whole genome shotgun (WGS) entry which is preliminary data.</text>
</comment>
<dbReference type="OrthoDB" id="6582261at2759"/>
<keyword evidence="2" id="KW-1185">Reference proteome</keyword>
<sequence length="194" mass="22856">MFSEQDICKWISIHSKHTNTSWCVNNKLSNSESSRYVCRTVYMCHHSGFNKVKRKAEIDIKIKLNTKDTRKKDKYIRDGLPKIVIFLNEHNHNLASAEALSFLRPTNEVRIKYENYFNDGLAIYLEYNKYNILRYKIWKNILNCNFNTFLKQLSISESISIRETKLELEYGINSEELANASINPNNSHNKKINL</sequence>
<organism evidence="1 2">
    <name type="scientific">Aphis craccivora</name>
    <name type="common">Cowpea aphid</name>
    <dbReference type="NCBI Taxonomy" id="307492"/>
    <lineage>
        <taxon>Eukaryota</taxon>
        <taxon>Metazoa</taxon>
        <taxon>Ecdysozoa</taxon>
        <taxon>Arthropoda</taxon>
        <taxon>Hexapoda</taxon>
        <taxon>Insecta</taxon>
        <taxon>Pterygota</taxon>
        <taxon>Neoptera</taxon>
        <taxon>Paraneoptera</taxon>
        <taxon>Hemiptera</taxon>
        <taxon>Sternorrhyncha</taxon>
        <taxon>Aphidomorpha</taxon>
        <taxon>Aphidoidea</taxon>
        <taxon>Aphididae</taxon>
        <taxon>Aphidini</taxon>
        <taxon>Aphis</taxon>
        <taxon>Aphis</taxon>
    </lineage>
</organism>
<dbReference type="PANTHER" id="PTHR35385:SF2">
    <property type="entry name" value="PROTEIN B, PUTATIVE-RELATED"/>
    <property type="match status" value="1"/>
</dbReference>
<dbReference type="PANTHER" id="PTHR35385">
    <property type="entry name" value="PROTEIN B, PUTATIVE-RELATED-RELATED"/>
    <property type="match status" value="1"/>
</dbReference>